<dbReference type="AlphaFoldDB" id="A0A8X7URK2"/>
<dbReference type="Proteomes" id="UP000886595">
    <property type="component" value="Unassembled WGS sequence"/>
</dbReference>
<name>A0A8X7URK2_BRACI</name>
<reference evidence="1 2" key="1">
    <citation type="submission" date="2020-02" db="EMBL/GenBank/DDBJ databases">
        <authorList>
            <person name="Ma Q."/>
            <person name="Huang Y."/>
            <person name="Song X."/>
            <person name="Pei D."/>
        </authorList>
    </citation>
    <scope>NUCLEOTIDE SEQUENCE [LARGE SCALE GENOMIC DNA]</scope>
    <source>
        <strain evidence="1">Sxm20200214</strain>
        <tissue evidence="1">Leaf</tissue>
    </source>
</reference>
<sequence>MSLGFNGCTWSQVGELEAAIFSTLLNDDIVDSDILFVVADPSSPLFPLVCFICPSFLRVLFSRGGELHLSSDPNLVFRSKVSVAMACEDSVCLSYGLDLWFRAWSSVVLCCLVCARVSSGAVALVGSSAVVL</sequence>
<evidence type="ECO:0000313" key="1">
    <source>
        <dbReference type="EMBL" id="KAG2289605.1"/>
    </source>
</evidence>
<comment type="caution">
    <text evidence="1">The sequence shown here is derived from an EMBL/GenBank/DDBJ whole genome shotgun (WGS) entry which is preliminary data.</text>
</comment>
<evidence type="ECO:0000313" key="2">
    <source>
        <dbReference type="Proteomes" id="UP000886595"/>
    </source>
</evidence>
<accession>A0A8X7URK2</accession>
<gene>
    <name evidence="1" type="ORF">Bca52824_049209</name>
</gene>
<protein>
    <submittedName>
        <fullName evidence="1">Uncharacterized protein</fullName>
    </submittedName>
</protein>
<organism evidence="1 2">
    <name type="scientific">Brassica carinata</name>
    <name type="common">Ethiopian mustard</name>
    <name type="synonym">Abyssinian cabbage</name>
    <dbReference type="NCBI Taxonomy" id="52824"/>
    <lineage>
        <taxon>Eukaryota</taxon>
        <taxon>Viridiplantae</taxon>
        <taxon>Streptophyta</taxon>
        <taxon>Embryophyta</taxon>
        <taxon>Tracheophyta</taxon>
        <taxon>Spermatophyta</taxon>
        <taxon>Magnoliopsida</taxon>
        <taxon>eudicotyledons</taxon>
        <taxon>Gunneridae</taxon>
        <taxon>Pentapetalae</taxon>
        <taxon>rosids</taxon>
        <taxon>malvids</taxon>
        <taxon>Brassicales</taxon>
        <taxon>Brassicaceae</taxon>
        <taxon>Brassiceae</taxon>
        <taxon>Brassica</taxon>
    </lineage>
</organism>
<dbReference type="EMBL" id="JAAMPC010000010">
    <property type="protein sequence ID" value="KAG2289605.1"/>
    <property type="molecule type" value="Genomic_DNA"/>
</dbReference>
<keyword evidence="2" id="KW-1185">Reference proteome</keyword>
<proteinExistence type="predicted"/>